<dbReference type="GeneTree" id="ENSGT01150000286943"/>
<proteinExistence type="predicted"/>
<dbReference type="PANTHER" id="PTHR12138:SF162">
    <property type="entry name" value="CHROMOSOME UNDETERMINED SCAFFOLD_275, WHOLE GENOME SHOTGUN SEQUENCE"/>
    <property type="match status" value="1"/>
</dbReference>
<reference evidence="1" key="3">
    <citation type="submission" date="2025-09" db="UniProtKB">
        <authorList>
            <consortium name="Ensembl"/>
        </authorList>
    </citation>
    <scope>IDENTIFICATION</scope>
</reference>
<dbReference type="Proteomes" id="UP000233100">
    <property type="component" value="Chromosome 6"/>
</dbReference>
<accession>A0A7N9CYB0</accession>
<keyword evidence="2" id="KW-1185">Reference proteome</keyword>
<evidence type="ECO:0000313" key="1">
    <source>
        <dbReference type="Ensembl" id="ENSMFAP00000055704.1"/>
    </source>
</evidence>
<organism evidence="1 2">
    <name type="scientific">Macaca fascicularis</name>
    <name type="common">Crab-eating macaque</name>
    <name type="synonym">Cynomolgus monkey</name>
    <dbReference type="NCBI Taxonomy" id="9541"/>
    <lineage>
        <taxon>Eukaryota</taxon>
        <taxon>Metazoa</taxon>
        <taxon>Chordata</taxon>
        <taxon>Craniata</taxon>
        <taxon>Vertebrata</taxon>
        <taxon>Euteleostomi</taxon>
        <taxon>Mammalia</taxon>
        <taxon>Eutheria</taxon>
        <taxon>Euarchontoglires</taxon>
        <taxon>Primates</taxon>
        <taxon>Haplorrhini</taxon>
        <taxon>Catarrhini</taxon>
        <taxon>Cercopithecidae</taxon>
        <taxon>Cercopithecinae</taxon>
        <taxon>Macaca</taxon>
    </lineage>
</organism>
<reference evidence="1" key="2">
    <citation type="submission" date="2025-08" db="UniProtKB">
        <authorList>
            <consortium name="Ensembl"/>
        </authorList>
    </citation>
    <scope>IDENTIFICATION</scope>
</reference>
<dbReference type="Ensembl" id="ENSMFAT00000094951.1">
    <property type="protein sequence ID" value="ENSMFAP00000055704.1"/>
    <property type="gene ID" value="ENSMFAG00000059937.1"/>
</dbReference>
<name>A0A7N9CYB0_MACFA</name>
<dbReference type="AlphaFoldDB" id="A0A7N9CYB0"/>
<protein>
    <submittedName>
        <fullName evidence="1">Uncharacterized protein</fullName>
    </submittedName>
</protein>
<reference evidence="1 2" key="1">
    <citation type="submission" date="2013-03" db="EMBL/GenBank/DDBJ databases">
        <authorList>
            <person name="Warren W."/>
            <person name="Wilson R.K."/>
        </authorList>
    </citation>
    <scope>NUCLEOTIDE SEQUENCE</scope>
</reference>
<sequence length="124" mass="13944">MINDVDYLVTCLLITCVSSLEKCLFRTFVRFKIRLLTLYVEFKSAFFFFFLRQSCSVTEARVECSVISAHCNLHLPGSSNSPTSTSRVAGTTGMCHHIQLIFLFFCRDGVSPCCPGWSRSPGLK</sequence>
<evidence type="ECO:0000313" key="2">
    <source>
        <dbReference type="Proteomes" id="UP000233100"/>
    </source>
</evidence>
<dbReference type="PANTHER" id="PTHR12138">
    <property type="entry name" value="PRIMATE-EXPANDED PROTEIN FAMILY"/>
    <property type="match status" value="1"/>
</dbReference>